<evidence type="ECO:0000313" key="5">
    <source>
        <dbReference type="Proteomes" id="UP000597444"/>
    </source>
</evidence>
<dbReference type="Proteomes" id="UP000597444">
    <property type="component" value="Unassembled WGS sequence"/>
</dbReference>
<dbReference type="Pfam" id="PF13414">
    <property type="entry name" value="TPR_11"/>
    <property type="match status" value="1"/>
</dbReference>
<evidence type="ECO:0000256" key="3">
    <source>
        <dbReference type="PROSITE-ProRule" id="PRU00339"/>
    </source>
</evidence>
<organism evidence="4 5">
    <name type="scientific">Reticulibacter mediterranei</name>
    <dbReference type="NCBI Taxonomy" id="2778369"/>
    <lineage>
        <taxon>Bacteria</taxon>
        <taxon>Bacillati</taxon>
        <taxon>Chloroflexota</taxon>
        <taxon>Ktedonobacteria</taxon>
        <taxon>Ktedonobacterales</taxon>
        <taxon>Reticulibacteraceae</taxon>
        <taxon>Reticulibacter</taxon>
    </lineage>
</organism>
<dbReference type="PROSITE" id="PS50293">
    <property type="entry name" value="TPR_REGION"/>
    <property type="match status" value="1"/>
</dbReference>
<evidence type="ECO:0008006" key="6">
    <source>
        <dbReference type="Google" id="ProtNLM"/>
    </source>
</evidence>
<dbReference type="SUPFAM" id="SSF52540">
    <property type="entry name" value="P-loop containing nucleoside triphosphate hydrolases"/>
    <property type="match status" value="1"/>
</dbReference>
<dbReference type="PANTHER" id="PTHR44858">
    <property type="entry name" value="TETRATRICOPEPTIDE REPEAT PROTEIN 6"/>
    <property type="match status" value="1"/>
</dbReference>
<keyword evidence="5" id="KW-1185">Reference proteome</keyword>
<dbReference type="InterPro" id="IPR027417">
    <property type="entry name" value="P-loop_NTPase"/>
</dbReference>
<dbReference type="PANTHER" id="PTHR44858:SF1">
    <property type="entry name" value="UDP-N-ACETYLGLUCOSAMINE--PEPTIDE N-ACETYLGLUCOSAMINYLTRANSFERASE SPINDLY-RELATED"/>
    <property type="match status" value="1"/>
</dbReference>
<comment type="caution">
    <text evidence="4">The sequence shown here is derived from an EMBL/GenBank/DDBJ whole genome shotgun (WGS) entry which is preliminary data.</text>
</comment>
<name>A0A8J3IGN9_9CHLR</name>
<dbReference type="RefSeq" id="WP_220201823.1">
    <property type="nucleotide sequence ID" value="NZ_BNJK01000001.1"/>
</dbReference>
<protein>
    <recommendedName>
        <fullName evidence="6">Orc1-like AAA ATPase domain-containing protein</fullName>
    </recommendedName>
</protein>
<evidence type="ECO:0000256" key="1">
    <source>
        <dbReference type="ARBA" id="ARBA00022737"/>
    </source>
</evidence>
<accession>A0A8J3IGN9</accession>
<dbReference type="PROSITE" id="PS50005">
    <property type="entry name" value="TPR"/>
    <property type="match status" value="3"/>
</dbReference>
<evidence type="ECO:0000256" key="2">
    <source>
        <dbReference type="ARBA" id="ARBA00022803"/>
    </source>
</evidence>
<dbReference type="InterPro" id="IPR011990">
    <property type="entry name" value="TPR-like_helical_dom_sf"/>
</dbReference>
<keyword evidence="1" id="KW-0677">Repeat</keyword>
<keyword evidence="2 3" id="KW-0802">TPR repeat</keyword>
<sequence>MPFVTHTLLSQEDVRPPFIGRTKELELFREQVLRLDEPSVHLLSIWGPLGVGTSALLAQLRKEAHADPFQGQCLTAFVNVHMKSPLRIMIELARQFRIAGAPLVTFEQLLDYTTKMPALPPSLEQQVARALFVQRVQDLTQTETTQGTQMIGGMYETVSETNRAEFLRQHLALEIYDLQNFLERLVVLTRTFIEDLNWLASTPASSTVDRGKRIILFLDEIAPTSSVVTWLRTQVLPASISKQIVLVLGGEDSLQASLSTESPVISLPLHPFTQDETHNFLATYGITNADQIALLWQKTDGLPLMLRLLAPVPFTQLHTDEQAMTTALQWIERQGSGYRYLLRYAALFSRSFRPSDLAVCPVFSAQDCVRWYRRLIALPFVQRDIVTGEYTYHPLVQQHLCRTFAQETRPAYQQARQVLALFYQQQLAHVHLTASDAYQNEAVEARQELTLALVEQWLWLADETGLQQAIVFLLSLIRQIPDHMTLIDQLQAVVEESFPDQSKHVANLLLTYCKADLKNPAFQSAITGLIKILEQQANISSSLLADLYSNRAAAWLLQGQPQQALDDSILAVELDLTRLDSYLLRGIASAALGLQTNANADFHHIISFDSRNIFAYAHRSLIYRDRKAYEQAIEDINQVLILTPNLPEAVQCRNLMYEEMDKARRGLGDFDYQLELYPDDKDAYVLQAMAHSSIGQYEQALASFEQALSLDPTDPRIYAGRGHIHLEQADLELAQEDLLRSWELDSQDETTGMLLAWVRLCLDESDEQINPLLERFATNSSQQNIALTCRGIMLIRQQQFAEAIEVFEQVLQHSPTYSEAAFWKGLACAFLEQDAVALAALEQAKSADIPLPAVLFTPLRWVAQTRPDFYQEQLLPFVQIVPQ</sequence>
<reference evidence="4" key="1">
    <citation type="submission" date="2020-10" db="EMBL/GenBank/DDBJ databases">
        <title>Taxonomic study of unclassified bacteria belonging to the class Ktedonobacteria.</title>
        <authorList>
            <person name="Yabe S."/>
            <person name="Wang C.M."/>
            <person name="Zheng Y."/>
            <person name="Sakai Y."/>
            <person name="Cavaletti L."/>
            <person name="Monciardini P."/>
            <person name="Donadio S."/>
        </authorList>
    </citation>
    <scope>NUCLEOTIDE SEQUENCE</scope>
    <source>
        <strain evidence="4">ID150040</strain>
    </source>
</reference>
<feature type="repeat" description="TPR" evidence="3">
    <location>
        <begin position="784"/>
        <end position="817"/>
    </location>
</feature>
<dbReference type="Gene3D" id="3.40.50.300">
    <property type="entry name" value="P-loop containing nucleotide triphosphate hydrolases"/>
    <property type="match status" value="1"/>
</dbReference>
<feature type="repeat" description="TPR" evidence="3">
    <location>
        <begin position="613"/>
        <end position="646"/>
    </location>
</feature>
<dbReference type="InterPro" id="IPR019734">
    <property type="entry name" value="TPR_rpt"/>
</dbReference>
<dbReference type="InterPro" id="IPR050498">
    <property type="entry name" value="Ycf3"/>
</dbReference>
<dbReference type="SUPFAM" id="SSF48452">
    <property type="entry name" value="TPR-like"/>
    <property type="match status" value="2"/>
</dbReference>
<gene>
    <name evidence="4" type="ORF">KSF_009370</name>
</gene>
<evidence type="ECO:0000313" key="4">
    <source>
        <dbReference type="EMBL" id="GHO90889.1"/>
    </source>
</evidence>
<dbReference type="Pfam" id="PF13432">
    <property type="entry name" value="TPR_16"/>
    <property type="match status" value="1"/>
</dbReference>
<dbReference type="Gene3D" id="1.25.40.10">
    <property type="entry name" value="Tetratricopeptide repeat domain"/>
    <property type="match status" value="4"/>
</dbReference>
<dbReference type="AlphaFoldDB" id="A0A8J3IGN9"/>
<dbReference type="EMBL" id="BNJK01000001">
    <property type="protein sequence ID" value="GHO90889.1"/>
    <property type="molecule type" value="Genomic_DNA"/>
</dbReference>
<proteinExistence type="predicted"/>
<feature type="repeat" description="TPR" evidence="3">
    <location>
        <begin position="681"/>
        <end position="714"/>
    </location>
</feature>
<dbReference type="SMART" id="SM00028">
    <property type="entry name" value="TPR"/>
    <property type="match status" value="5"/>
</dbReference>